<dbReference type="InterPro" id="IPR016195">
    <property type="entry name" value="Pol/histidinol_Pase-like"/>
</dbReference>
<sequence length="280" mass="29281">MIDLHTHTTASDGSLMPQELVAHAAAAGLRVLALTDHDTTAGIEPAAAALPAGMTLVPGVEISCRAQVAGRVREVHLLAYLFIREDRALADLLGRIRDSRELRARRTVGLLRAEGHPIEWPQVAAVAGGAPVGGRHLAAAMVAAGIVSSVDVAFGPDWLGGPFHAPMWRPEVTEALTVVRGAGGVGVLAHPCAPDGAPLSVEFLADLAARGLVGVEVDHPDHDEDARRRLRYLADELTLLPIGSSGFHGPDTSRLGSNTTTPQVYTRLLAHASGSTPIRG</sequence>
<gene>
    <name evidence="2" type="ORF">FRACA_1770012</name>
</gene>
<dbReference type="EMBL" id="FZMO01000087">
    <property type="protein sequence ID" value="SNQ47211.1"/>
    <property type="molecule type" value="Genomic_DNA"/>
</dbReference>
<dbReference type="InterPro" id="IPR003141">
    <property type="entry name" value="Pol/His_phosphatase_N"/>
</dbReference>
<accession>A0A2I2KNG5</accession>
<organism evidence="2 3">
    <name type="scientific">Frankia canadensis</name>
    <dbReference type="NCBI Taxonomy" id="1836972"/>
    <lineage>
        <taxon>Bacteria</taxon>
        <taxon>Bacillati</taxon>
        <taxon>Actinomycetota</taxon>
        <taxon>Actinomycetes</taxon>
        <taxon>Frankiales</taxon>
        <taxon>Frankiaceae</taxon>
        <taxon>Frankia</taxon>
    </lineage>
</organism>
<dbReference type="Gene3D" id="3.20.20.140">
    <property type="entry name" value="Metal-dependent hydrolases"/>
    <property type="match status" value="1"/>
</dbReference>
<dbReference type="InterPro" id="IPR052018">
    <property type="entry name" value="PHP_domain"/>
</dbReference>
<dbReference type="RefSeq" id="WP_101831103.1">
    <property type="nucleotide sequence ID" value="NZ_FZMO01000087.1"/>
</dbReference>
<dbReference type="PANTHER" id="PTHR42924:SF3">
    <property type="entry name" value="POLYMERASE_HISTIDINOL PHOSPHATASE N-TERMINAL DOMAIN-CONTAINING PROTEIN"/>
    <property type="match status" value="1"/>
</dbReference>
<proteinExistence type="predicted"/>
<reference evidence="2 3" key="1">
    <citation type="submission" date="2017-06" db="EMBL/GenBank/DDBJ databases">
        <authorList>
            <person name="Kim H.J."/>
            <person name="Triplett B.A."/>
        </authorList>
    </citation>
    <scope>NUCLEOTIDE SEQUENCE [LARGE SCALE GENOMIC DNA]</scope>
    <source>
        <strain evidence="2">FRACA_ARgP5</strain>
    </source>
</reference>
<evidence type="ECO:0000259" key="1">
    <source>
        <dbReference type="SMART" id="SM00481"/>
    </source>
</evidence>
<keyword evidence="3" id="KW-1185">Reference proteome</keyword>
<dbReference type="PANTHER" id="PTHR42924">
    <property type="entry name" value="EXONUCLEASE"/>
    <property type="match status" value="1"/>
</dbReference>
<dbReference type="Pfam" id="PF02811">
    <property type="entry name" value="PHP"/>
    <property type="match status" value="1"/>
</dbReference>
<evidence type="ECO:0000313" key="3">
    <source>
        <dbReference type="Proteomes" id="UP000234331"/>
    </source>
</evidence>
<dbReference type="GO" id="GO:0035312">
    <property type="term" value="F:5'-3' DNA exonuclease activity"/>
    <property type="evidence" value="ECO:0007669"/>
    <property type="project" value="TreeGrafter"/>
</dbReference>
<dbReference type="InterPro" id="IPR004013">
    <property type="entry name" value="PHP_dom"/>
</dbReference>
<dbReference type="GO" id="GO:0004534">
    <property type="term" value="F:5'-3' RNA exonuclease activity"/>
    <property type="evidence" value="ECO:0007669"/>
    <property type="project" value="TreeGrafter"/>
</dbReference>
<dbReference type="SUPFAM" id="SSF89550">
    <property type="entry name" value="PHP domain-like"/>
    <property type="match status" value="1"/>
</dbReference>
<feature type="domain" description="Polymerase/histidinol phosphatase N-terminal" evidence="1">
    <location>
        <begin position="2"/>
        <end position="66"/>
    </location>
</feature>
<dbReference type="Gene3D" id="1.10.150.650">
    <property type="match status" value="1"/>
</dbReference>
<dbReference type="SMART" id="SM00481">
    <property type="entry name" value="POLIIIAc"/>
    <property type="match status" value="1"/>
</dbReference>
<evidence type="ECO:0000313" key="2">
    <source>
        <dbReference type="EMBL" id="SNQ47211.1"/>
    </source>
</evidence>
<dbReference type="AlphaFoldDB" id="A0A2I2KNG5"/>
<dbReference type="OrthoDB" id="9804333at2"/>
<dbReference type="CDD" id="cd07438">
    <property type="entry name" value="PHP_HisPPase_AMP"/>
    <property type="match status" value="1"/>
</dbReference>
<name>A0A2I2KNG5_9ACTN</name>
<protein>
    <submittedName>
        <fullName evidence="2">Putative metal-dependent phosphoesterase, PHP family</fullName>
    </submittedName>
</protein>
<dbReference type="Proteomes" id="UP000234331">
    <property type="component" value="Unassembled WGS sequence"/>
</dbReference>